<dbReference type="InterPro" id="IPR036188">
    <property type="entry name" value="FAD/NAD-bd_sf"/>
</dbReference>
<dbReference type="Pfam" id="PF21680">
    <property type="entry name" value="GIDA_C_1st"/>
    <property type="match status" value="1"/>
</dbReference>
<reference evidence="13 14" key="1">
    <citation type="submission" date="2021-03" db="EMBL/GenBank/DDBJ databases">
        <title>Genomic and phenotypic characterization of Chloracidobacterium isolates provides evidence for multiple species.</title>
        <authorList>
            <person name="Saini M.K."/>
            <person name="Costas A.M.G."/>
            <person name="Tank M."/>
            <person name="Bryant D.A."/>
        </authorList>
    </citation>
    <scope>NUCLEOTIDE SEQUENCE [LARGE SCALE GENOMIC DNA]</scope>
    <source>
        <strain evidence="13 14">N</strain>
    </source>
</reference>
<comment type="similarity">
    <text evidence="3 11">Belongs to the MnmG family.</text>
</comment>
<dbReference type="Gene3D" id="1.10.150.570">
    <property type="entry name" value="GidA associated domain, C-terminal subdomain"/>
    <property type="match status" value="1"/>
</dbReference>
<dbReference type="PROSITE" id="PS01281">
    <property type="entry name" value="GIDA_2"/>
    <property type="match status" value="1"/>
</dbReference>
<dbReference type="InterPro" id="IPR040131">
    <property type="entry name" value="MnmG_N"/>
</dbReference>
<dbReference type="InterPro" id="IPR004416">
    <property type="entry name" value="MnmG"/>
</dbReference>
<accession>A0ABX8B2B9</accession>
<dbReference type="PRINTS" id="PR00411">
    <property type="entry name" value="PNDRDTASEI"/>
</dbReference>
<evidence type="ECO:0000256" key="1">
    <source>
        <dbReference type="ARBA" id="ARBA00001974"/>
    </source>
</evidence>
<evidence type="ECO:0000256" key="4">
    <source>
        <dbReference type="ARBA" id="ARBA00020461"/>
    </source>
</evidence>
<feature type="binding site" evidence="11">
    <location>
        <begin position="13"/>
        <end position="18"/>
    </location>
    <ligand>
        <name>FAD</name>
        <dbReference type="ChEBI" id="CHEBI:57692"/>
    </ligand>
</feature>
<gene>
    <name evidence="11 13" type="primary">mnmG</name>
    <name evidence="11" type="synonym">gidA</name>
    <name evidence="13" type="ORF">J8C05_09790</name>
</gene>
<keyword evidence="6 11" id="KW-0819">tRNA processing</keyword>
<dbReference type="InterPro" id="IPR026904">
    <property type="entry name" value="MnmG_C"/>
</dbReference>
<evidence type="ECO:0000256" key="3">
    <source>
        <dbReference type="ARBA" id="ARBA00007653"/>
    </source>
</evidence>
<dbReference type="InterPro" id="IPR044920">
    <property type="entry name" value="MnmG_C_subdom_sf"/>
</dbReference>
<evidence type="ECO:0000256" key="7">
    <source>
        <dbReference type="ARBA" id="ARBA00022827"/>
    </source>
</evidence>
<evidence type="ECO:0000256" key="5">
    <source>
        <dbReference type="ARBA" id="ARBA00022630"/>
    </source>
</evidence>
<comment type="subcellular location">
    <subcellularLocation>
        <location evidence="11">Cytoplasm</location>
    </subcellularLocation>
</comment>
<evidence type="ECO:0000256" key="2">
    <source>
        <dbReference type="ARBA" id="ARBA00003717"/>
    </source>
</evidence>
<comment type="cofactor">
    <cofactor evidence="1 11">
        <name>FAD</name>
        <dbReference type="ChEBI" id="CHEBI:57692"/>
    </cofactor>
</comment>
<dbReference type="InterPro" id="IPR020595">
    <property type="entry name" value="MnmG-rel_CS"/>
</dbReference>
<evidence type="ECO:0000256" key="10">
    <source>
        <dbReference type="ARBA" id="ARBA00031800"/>
    </source>
</evidence>
<evidence type="ECO:0000313" key="13">
    <source>
        <dbReference type="EMBL" id="QUV93651.1"/>
    </source>
</evidence>
<dbReference type="Gene3D" id="1.10.10.1800">
    <property type="entry name" value="tRNA uridine 5-carboxymethylaminomethyl modification enzyme MnmG/GidA"/>
    <property type="match status" value="1"/>
</dbReference>
<dbReference type="InterPro" id="IPR047001">
    <property type="entry name" value="MnmG_C_subdom"/>
</dbReference>
<dbReference type="HAMAP" id="MF_00129">
    <property type="entry name" value="MnmG_GidA"/>
    <property type="match status" value="1"/>
</dbReference>
<evidence type="ECO:0000256" key="9">
    <source>
        <dbReference type="ARBA" id="ARBA00025948"/>
    </source>
</evidence>
<dbReference type="NCBIfam" id="TIGR00136">
    <property type="entry name" value="mnmG_gidA"/>
    <property type="match status" value="1"/>
</dbReference>
<dbReference type="Gene3D" id="3.50.50.60">
    <property type="entry name" value="FAD/NAD(P)-binding domain"/>
    <property type="match status" value="2"/>
</dbReference>
<dbReference type="InterPro" id="IPR049312">
    <property type="entry name" value="GIDA_C_N"/>
</dbReference>
<feature type="binding site" evidence="11">
    <location>
        <position position="125"/>
    </location>
    <ligand>
        <name>FAD</name>
        <dbReference type="ChEBI" id="CHEBI:57692"/>
    </ligand>
</feature>
<protein>
    <recommendedName>
        <fullName evidence="4 11">tRNA uridine 5-carboxymethylaminomethyl modification enzyme MnmG</fullName>
    </recommendedName>
    <alternativeName>
        <fullName evidence="10 11">Glucose-inhibited division protein A</fullName>
    </alternativeName>
</protein>
<keyword evidence="5 11" id="KW-0285">Flavoprotein</keyword>
<proteinExistence type="inferred from homology"/>
<dbReference type="SUPFAM" id="SSF51905">
    <property type="entry name" value="FAD/NAD(P)-binding domain"/>
    <property type="match status" value="1"/>
</dbReference>
<sequence length="629" mass="69272">MPFNEVFDVIVIGAGHAGCEAAHAAAKLGCQTALITLNLDLIAQMSCNPAIGGIAKGHLVREMDAVGGLMGRIIDRTGIQFRMLNRSRGPAVQSPRAQADRALYRTEMRRFLETVENLHLRQGEVIDLMVEQERIIGVEMWDGRRLGASAVVICTGTFLNGLIHIGTRTYQAGRAGELPSLLLAESFRRLGFRVGRLKTGTPPRVHAKTIDWSKCEEQPGDADPTPFSFGTKAITRRQLSCYITYTNEETHRVIRENLDKSPMYSGQIQSIGPRYCPSIEDKVVKFPDKPRHQVFLEPEGFETHEVYVNGISTSLPIEVQERLVRTIPGLEQAQLIRPGYAIEYDMVDPTELKPTLETKRIRGLFHAGQINGTTGYEEAGCQGLVAGINAARLAKGLPPVVLDRASSYIGVLVDDLTTQGVDEPYRMFTSRSEVRLLLRTDNSDQRLTPLGHAVGLVSEDDYQRFQQRQARIQTCHTLLEACSIRPDSWEADALAAETGIVVREKQRLSTLARRPEVTAEHLAAALRRAGVTDFDESELGVAVNNLKYEGYVRHHEATARKLSKAADVAIPANFEFSQLPGLSREMADKFARIRPATLGQAARIPGVTPAALAILSLHLGSGKRVAHPA</sequence>
<evidence type="ECO:0000256" key="6">
    <source>
        <dbReference type="ARBA" id="ARBA00022694"/>
    </source>
</evidence>
<dbReference type="InterPro" id="IPR002218">
    <property type="entry name" value="MnmG-rel"/>
</dbReference>
<dbReference type="Proteomes" id="UP000677668">
    <property type="component" value="Chromosome 1"/>
</dbReference>
<evidence type="ECO:0000256" key="8">
    <source>
        <dbReference type="ARBA" id="ARBA00023027"/>
    </source>
</evidence>
<feature type="binding site" evidence="11">
    <location>
        <begin position="272"/>
        <end position="286"/>
    </location>
    <ligand>
        <name>NAD(+)</name>
        <dbReference type="ChEBI" id="CHEBI:57540"/>
    </ligand>
</feature>
<dbReference type="SMART" id="SM01228">
    <property type="entry name" value="GIDA_assoc_3"/>
    <property type="match status" value="1"/>
</dbReference>
<dbReference type="PROSITE" id="PS01280">
    <property type="entry name" value="GIDA_1"/>
    <property type="match status" value="1"/>
</dbReference>
<keyword evidence="8 11" id="KW-0520">NAD</keyword>
<feature type="binding site" evidence="11">
    <location>
        <position position="369"/>
    </location>
    <ligand>
        <name>FAD</name>
        <dbReference type="ChEBI" id="CHEBI:57692"/>
    </ligand>
</feature>
<dbReference type="EMBL" id="CP072642">
    <property type="protein sequence ID" value="QUV93651.1"/>
    <property type="molecule type" value="Genomic_DNA"/>
</dbReference>
<feature type="binding site" evidence="11">
    <location>
        <position position="180"/>
    </location>
    <ligand>
        <name>FAD</name>
        <dbReference type="ChEBI" id="CHEBI:57692"/>
    </ligand>
</feature>
<dbReference type="PANTHER" id="PTHR11806">
    <property type="entry name" value="GLUCOSE INHIBITED DIVISION PROTEIN A"/>
    <property type="match status" value="1"/>
</dbReference>
<comment type="subunit">
    <text evidence="9 11">Homodimer. Heterotetramer of two MnmE and two MnmG subunits.</text>
</comment>
<evidence type="ECO:0000256" key="11">
    <source>
        <dbReference type="HAMAP-Rule" id="MF_00129"/>
    </source>
</evidence>
<dbReference type="Pfam" id="PF13932">
    <property type="entry name" value="SAM_GIDA_C"/>
    <property type="match status" value="1"/>
</dbReference>
<keyword evidence="11" id="KW-0963">Cytoplasm</keyword>
<name>A0ABX8B2B9_9BACT</name>
<keyword evidence="7 11" id="KW-0274">FAD</keyword>
<dbReference type="PANTHER" id="PTHR11806:SF0">
    <property type="entry name" value="PROTEIN MTO1 HOMOLOG, MITOCHONDRIAL"/>
    <property type="match status" value="1"/>
</dbReference>
<keyword evidence="14" id="KW-1185">Reference proteome</keyword>
<comment type="function">
    <text evidence="2 11">NAD-binding protein involved in the addition of a carboxymethylaminomethyl (cmnm) group at the wobble position (U34) of certain tRNAs, forming tRNA-cmnm(5)s(2)U34.</text>
</comment>
<dbReference type="Pfam" id="PF01134">
    <property type="entry name" value="GIDA"/>
    <property type="match status" value="1"/>
</dbReference>
<feature type="domain" description="tRNA uridine 5-carboxymethylaminomethyl modification enzyme C-terminal subdomain" evidence="12">
    <location>
        <begin position="546"/>
        <end position="617"/>
    </location>
</feature>
<organism evidence="13 14">
    <name type="scientific">Chloracidobacterium sp. N</name>
    <dbReference type="NCBI Taxonomy" id="2821540"/>
    <lineage>
        <taxon>Bacteria</taxon>
        <taxon>Pseudomonadati</taxon>
        <taxon>Acidobacteriota</taxon>
        <taxon>Terriglobia</taxon>
        <taxon>Terriglobales</taxon>
        <taxon>Acidobacteriaceae</taxon>
        <taxon>Chloracidobacterium</taxon>
        <taxon>Chloracidobacterium aggregatum</taxon>
    </lineage>
</organism>
<evidence type="ECO:0000313" key="14">
    <source>
        <dbReference type="Proteomes" id="UP000677668"/>
    </source>
</evidence>
<evidence type="ECO:0000259" key="12">
    <source>
        <dbReference type="SMART" id="SM01228"/>
    </source>
</evidence>
<dbReference type="RefSeq" id="WP_211422012.1">
    <property type="nucleotide sequence ID" value="NZ_CP072642.1"/>
</dbReference>